<keyword evidence="5 8" id="KW-0812">Transmembrane</keyword>
<protein>
    <recommendedName>
        <fullName evidence="9">ABC transmembrane type-2 domain-containing protein</fullName>
    </recommendedName>
</protein>
<accession>A0A3B0VHW5</accession>
<dbReference type="GO" id="GO:0140359">
    <property type="term" value="F:ABC-type transporter activity"/>
    <property type="evidence" value="ECO:0007669"/>
    <property type="project" value="InterPro"/>
</dbReference>
<evidence type="ECO:0000256" key="7">
    <source>
        <dbReference type="ARBA" id="ARBA00023136"/>
    </source>
</evidence>
<evidence type="ECO:0000256" key="8">
    <source>
        <dbReference type="SAM" id="Phobius"/>
    </source>
</evidence>
<evidence type="ECO:0000256" key="2">
    <source>
        <dbReference type="ARBA" id="ARBA00022448"/>
    </source>
</evidence>
<feature type="transmembrane region" description="Helical" evidence="8">
    <location>
        <begin position="173"/>
        <end position="192"/>
    </location>
</feature>
<keyword evidence="4" id="KW-0997">Cell inner membrane</keyword>
<dbReference type="AlphaFoldDB" id="A0A3B0VHW5"/>
<evidence type="ECO:0000313" key="10">
    <source>
        <dbReference type="EMBL" id="VAW43135.1"/>
    </source>
</evidence>
<proteinExistence type="predicted"/>
<keyword evidence="3" id="KW-1003">Cell membrane</keyword>
<feature type="transmembrane region" description="Helical" evidence="8">
    <location>
        <begin position="31"/>
        <end position="52"/>
    </location>
</feature>
<keyword evidence="6 8" id="KW-1133">Transmembrane helix</keyword>
<dbReference type="Pfam" id="PF01061">
    <property type="entry name" value="ABC2_membrane"/>
    <property type="match status" value="1"/>
</dbReference>
<dbReference type="InterPro" id="IPR013525">
    <property type="entry name" value="ABC2_TM"/>
</dbReference>
<keyword evidence="2" id="KW-0813">Transport</keyword>
<evidence type="ECO:0000256" key="4">
    <source>
        <dbReference type="ARBA" id="ARBA00022519"/>
    </source>
</evidence>
<comment type="subcellular location">
    <subcellularLocation>
        <location evidence="1">Cell inner membrane</location>
        <topology evidence="1">Multi-pass membrane protein</topology>
    </subcellularLocation>
</comment>
<feature type="transmembrane region" description="Helical" evidence="8">
    <location>
        <begin position="140"/>
        <end position="161"/>
    </location>
</feature>
<feature type="transmembrane region" description="Helical" evidence="8">
    <location>
        <begin position="105"/>
        <end position="134"/>
    </location>
</feature>
<evidence type="ECO:0000256" key="5">
    <source>
        <dbReference type="ARBA" id="ARBA00022692"/>
    </source>
</evidence>
<dbReference type="PROSITE" id="PS51012">
    <property type="entry name" value="ABC_TM2"/>
    <property type="match status" value="1"/>
</dbReference>
<feature type="transmembrane region" description="Helical" evidence="8">
    <location>
        <begin position="72"/>
        <end position="93"/>
    </location>
</feature>
<name>A0A3B0VHW5_9ZZZZ</name>
<feature type="domain" description="ABC transmembrane type-2" evidence="9">
    <location>
        <begin position="32"/>
        <end position="254"/>
    </location>
</feature>
<evidence type="ECO:0000256" key="6">
    <source>
        <dbReference type="ARBA" id="ARBA00022989"/>
    </source>
</evidence>
<dbReference type="EMBL" id="UOEU01001035">
    <property type="protein sequence ID" value="VAW43135.1"/>
    <property type="molecule type" value="Genomic_DNA"/>
</dbReference>
<dbReference type="InterPro" id="IPR047817">
    <property type="entry name" value="ABC2_TM_bact-type"/>
</dbReference>
<dbReference type="GO" id="GO:0005886">
    <property type="term" value="C:plasma membrane"/>
    <property type="evidence" value="ECO:0007669"/>
    <property type="project" value="UniProtKB-SubCell"/>
</dbReference>
<evidence type="ECO:0000256" key="3">
    <source>
        <dbReference type="ARBA" id="ARBA00022475"/>
    </source>
</evidence>
<dbReference type="GO" id="GO:0015920">
    <property type="term" value="P:lipopolysaccharide transport"/>
    <property type="evidence" value="ECO:0007669"/>
    <property type="project" value="TreeGrafter"/>
</dbReference>
<evidence type="ECO:0000259" key="9">
    <source>
        <dbReference type="PROSITE" id="PS51012"/>
    </source>
</evidence>
<dbReference type="PANTHER" id="PTHR30413:SF8">
    <property type="entry name" value="TRANSPORT PERMEASE PROTEIN"/>
    <property type="match status" value="1"/>
</dbReference>
<reference evidence="10" key="1">
    <citation type="submission" date="2018-06" db="EMBL/GenBank/DDBJ databases">
        <authorList>
            <person name="Zhirakovskaya E."/>
        </authorList>
    </citation>
    <scope>NUCLEOTIDE SEQUENCE</scope>
</reference>
<evidence type="ECO:0000256" key="1">
    <source>
        <dbReference type="ARBA" id="ARBA00004429"/>
    </source>
</evidence>
<organism evidence="10">
    <name type="scientific">hydrothermal vent metagenome</name>
    <dbReference type="NCBI Taxonomy" id="652676"/>
    <lineage>
        <taxon>unclassified sequences</taxon>
        <taxon>metagenomes</taxon>
        <taxon>ecological metagenomes</taxon>
    </lineage>
</organism>
<feature type="transmembrane region" description="Helical" evidence="8">
    <location>
        <begin position="233"/>
        <end position="251"/>
    </location>
</feature>
<sequence length="262" mass="30135">MIANVKNLFRYRELIGMWAFREIRVRYKQSVLGATWAVLQPLALMLMFTFVFSQIVRLETDFPYPIFSYTGLLPWTLFATSISFGVNSLINNMNLVTKTYFPREVLPFGVIGAALFDFLIASSIFVLLMVYYQIPVTIHFLWIPVFIIIQIFLMLGVILIGSALTVFYRDVRYVVPLGIQLWFYATPIIYPIKMVEESLPQYRTLYALNPMVGIVESYRNVILEGIPPNFTDLGIAAAVSVVLFIGAYIMFKRLEVLFNDLI</sequence>
<dbReference type="PANTHER" id="PTHR30413">
    <property type="entry name" value="INNER MEMBRANE TRANSPORT PERMEASE"/>
    <property type="match status" value="1"/>
</dbReference>
<gene>
    <name evidence="10" type="ORF">MNBD_CHLOROFLEXI01-2044</name>
</gene>
<keyword evidence="7 8" id="KW-0472">Membrane</keyword>